<evidence type="ECO:0000256" key="2">
    <source>
        <dbReference type="ARBA" id="ARBA00022837"/>
    </source>
</evidence>
<dbReference type="PROSITE" id="PS50222">
    <property type="entry name" value="EF_HAND_2"/>
    <property type="match status" value="1"/>
</dbReference>
<dbReference type="GO" id="GO:0005509">
    <property type="term" value="F:calcium ion binding"/>
    <property type="evidence" value="ECO:0007669"/>
    <property type="project" value="InterPro"/>
</dbReference>
<sequence>MSAKATTPKARQEMQLSSLALALLCTGHTLAHGKPAPKPADLTWEQWHMKEEHEMDEFDPSSFFLLHDLENKGYWTETDILYVYGLTRDSVVGDGSGMGEHDHNEQISKEDKDKVVRTVLKMVDSDHDGQVSREEWMDFSKSNQLPDFGFGPGHHMDFEAEYENHHWNKYHRDQDPDVHVKHKEDIEHELLHHLHEIDETHDKDANARKLSKNFASPVHVANVPQKYLAK</sequence>
<keyword evidence="1 3" id="KW-0732">Signal</keyword>
<dbReference type="InterPro" id="IPR040250">
    <property type="entry name" value="Nucleobindin"/>
</dbReference>
<dbReference type="Gene3D" id="1.10.238.10">
    <property type="entry name" value="EF-hand"/>
    <property type="match status" value="1"/>
</dbReference>
<dbReference type="InterPro" id="IPR002048">
    <property type="entry name" value="EF_hand_dom"/>
</dbReference>
<dbReference type="PANTHER" id="PTHR19237">
    <property type="entry name" value="NUCLEOBINDIN"/>
    <property type="match status" value="1"/>
</dbReference>
<evidence type="ECO:0000259" key="4">
    <source>
        <dbReference type="PROSITE" id="PS50222"/>
    </source>
</evidence>
<dbReference type="FunFam" id="1.10.238.10:FF:000309">
    <property type="entry name" value="Chromosome 21, whole genome shotgun sequence"/>
    <property type="match status" value="1"/>
</dbReference>
<name>A0AA91PXF0_CLALS</name>
<feature type="domain" description="EF-hand" evidence="4">
    <location>
        <begin position="111"/>
        <end position="146"/>
    </location>
</feature>
<dbReference type="Proteomes" id="UP000195602">
    <property type="component" value="Unassembled WGS sequence"/>
</dbReference>
<protein>
    <submittedName>
        <fullName evidence="5">Lysophospholipase</fullName>
    </submittedName>
</protein>
<organism evidence="5 6">
    <name type="scientific">Clavispora lusitaniae</name>
    <name type="common">Candida lusitaniae</name>
    <dbReference type="NCBI Taxonomy" id="36911"/>
    <lineage>
        <taxon>Eukaryota</taxon>
        <taxon>Fungi</taxon>
        <taxon>Dikarya</taxon>
        <taxon>Ascomycota</taxon>
        <taxon>Saccharomycotina</taxon>
        <taxon>Pichiomycetes</taxon>
        <taxon>Metschnikowiaceae</taxon>
        <taxon>Clavispora</taxon>
    </lineage>
</organism>
<feature type="signal peptide" evidence="3">
    <location>
        <begin position="1"/>
        <end position="31"/>
    </location>
</feature>
<keyword evidence="2" id="KW-0106">Calcium</keyword>
<dbReference type="InterPro" id="IPR011992">
    <property type="entry name" value="EF-hand-dom_pair"/>
</dbReference>
<dbReference type="PROSITE" id="PS00018">
    <property type="entry name" value="EF_HAND_1"/>
    <property type="match status" value="1"/>
</dbReference>
<accession>A0AA91PXF0</accession>
<dbReference type="PANTHER" id="PTHR19237:SF20">
    <property type="entry name" value="NUCLEOBINDIN 1"/>
    <property type="match status" value="1"/>
</dbReference>
<gene>
    <name evidence="5" type="ORF">A9F13_16g00198</name>
</gene>
<dbReference type="AlphaFoldDB" id="A0AA91PXF0"/>
<dbReference type="SUPFAM" id="SSF47473">
    <property type="entry name" value="EF-hand"/>
    <property type="match status" value="1"/>
</dbReference>
<dbReference type="KEGG" id="clus:A9F13_16g00198"/>
<reference evidence="5 6" key="1">
    <citation type="submission" date="2017-04" db="EMBL/GenBank/DDBJ databases">
        <title>Draft genome of the yeast Clavispora lusitaniae type strain CBS 6936.</title>
        <authorList>
            <person name="Durrens P."/>
            <person name="Klopp C."/>
            <person name="Biteau N."/>
            <person name="Fitton-Ouhabi V."/>
            <person name="Dementhon K."/>
            <person name="Accoceberry I."/>
            <person name="Sherman D.J."/>
            <person name="Noel T."/>
        </authorList>
    </citation>
    <scope>NUCLEOTIDE SEQUENCE [LARGE SCALE GENOMIC DNA]</scope>
    <source>
        <strain evidence="5 6">CBS 6936</strain>
    </source>
</reference>
<feature type="chain" id="PRO_5041640817" evidence="3">
    <location>
        <begin position="32"/>
        <end position="230"/>
    </location>
</feature>
<evidence type="ECO:0000256" key="3">
    <source>
        <dbReference type="SAM" id="SignalP"/>
    </source>
</evidence>
<dbReference type="GO" id="GO:0005793">
    <property type="term" value="C:endoplasmic reticulum-Golgi intermediate compartment"/>
    <property type="evidence" value="ECO:0007669"/>
    <property type="project" value="TreeGrafter"/>
</dbReference>
<dbReference type="EMBL" id="LYUB02000016">
    <property type="protein sequence ID" value="OVF06927.1"/>
    <property type="molecule type" value="Genomic_DNA"/>
</dbReference>
<proteinExistence type="predicted"/>
<dbReference type="OMA" id="EQMAIVE"/>
<comment type="caution">
    <text evidence="5">The sequence shown here is derived from an EMBL/GenBank/DDBJ whole genome shotgun (WGS) entry which is preliminary data.</text>
</comment>
<evidence type="ECO:0000313" key="6">
    <source>
        <dbReference type="Proteomes" id="UP000195602"/>
    </source>
</evidence>
<evidence type="ECO:0000313" key="5">
    <source>
        <dbReference type="EMBL" id="OVF06927.1"/>
    </source>
</evidence>
<evidence type="ECO:0000256" key="1">
    <source>
        <dbReference type="ARBA" id="ARBA00022729"/>
    </source>
</evidence>
<dbReference type="InterPro" id="IPR018247">
    <property type="entry name" value="EF_Hand_1_Ca_BS"/>
</dbReference>